<keyword evidence="2" id="KW-0680">Restriction system</keyword>
<evidence type="ECO:0000256" key="4">
    <source>
        <dbReference type="ARBA" id="ARBA00038652"/>
    </source>
</evidence>
<sequence length="378" mass="41506">MSVRWRRFGDLFQLERRDPGLRMGEERAEIGIRSFGRGTFHKPPVSTAELGGKRVFEIREGDLLISNIFAWEGAIAVAGQGDDRLIGSHRFMTWTPTSSSVNVSFVREYLLSTRGLDAVSKASPGSAGRNRTLGVRALEEIEIPVPDLPTQRAIAARLDAVASSVIAPKSGGLGDVARQLVEGACLQAPIRPFGELFELVRRPARLEEGRSYREIGVRSFGRGLFVKEPVTAQEIGAKRVFEVVDGDLVISNIFAWEGAVGLARSEHDGLLGSHRFMTWIPRSKGLSAAFARFYLTSVGGVEKLRDASPGSAGRNRTLAIRSLQDLRIPVPSLRAQNELVRRMESVEQLRGLASRRQVLVNALLPAARNEEFARLLAT</sequence>
<feature type="domain" description="Type I restriction modification DNA specificity" evidence="5">
    <location>
        <begin position="9"/>
        <end position="163"/>
    </location>
</feature>
<reference evidence="6 7" key="1">
    <citation type="submission" date="2019-06" db="EMBL/GenBank/DDBJ databases">
        <title>Whole genome shotgun sequence of Cellulosimicrobium cellulans NBRC 15516.</title>
        <authorList>
            <person name="Hosoyama A."/>
            <person name="Uohara A."/>
            <person name="Ohji S."/>
            <person name="Ichikawa N."/>
        </authorList>
    </citation>
    <scope>NUCLEOTIDE SEQUENCE [LARGE SCALE GENOMIC DNA]</scope>
    <source>
        <strain evidence="6 7">NBRC 15516</strain>
    </source>
</reference>
<dbReference type="PANTHER" id="PTHR43140">
    <property type="entry name" value="TYPE-1 RESTRICTION ENZYME ECOKI SPECIFICITY PROTEIN"/>
    <property type="match status" value="1"/>
</dbReference>
<dbReference type="InterPro" id="IPR051212">
    <property type="entry name" value="Type-I_RE_S_subunit"/>
</dbReference>
<keyword evidence="3" id="KW-0238">DNA-binding</keyword>
<dbReference type="InterPro" id="IPR044946">
    <property type="entry name" value="Restrct_endonuc_typeI_TRD_sf"/>
</dbReference>
<evidence type="ECO:0000256" key="1">
    <source>
        <dbReference type="ARBA" id="ARBA00010923"/>
    </source>
</evidence>
<dbReference type="RefSeq" id="WP_141388508.1">
    <property type="nucleotide sequence ID" value="NZ_BJNZ01000004.1"/>
</dbReference>
<dbReference type="Proteomes" id="UP000316659">
    <property type="component" value="Unassembled WGS sequence"/>
</dbReference>
<dbReference type="GO" id="GO:0003677">
    <property type="term" value="F:DNA binding"/>
    <property type="evidence" value="ECO:0007669"/>
    <property type="project" value="UniProtKB-KW"/>
</dbReference>
<evidence type="ECO:0000313" key="6">
    <source>
        <dbReference type="EMBL" id="GED08933.1"/>
    </source>
</evidence>
<evidence type="ECO:0000259" key="5">
    <source>
        <dbReference type="Pfam" id="PF01420"/>
    </source>
</evidence>
<dbReference type="PANTHER" id="PTHR43140:SF1">
    <property type="entry name" value="TYPE I RESTRICTION ENZYME ECOKI SPECIFICITY SUBUNIT"/>
    <property type="match status" value="1"/>
</dbReference>
<gene>
    <name evidence="6" type="ORF">CCE02nite_09320</name>
</gene>
<comment type="subunit">
    <text evidence="4">The methyltransferase is composed of M and S polypeptides.</text>
</comment>
<dbReference type="GO" id="GO:0009307">
    <property type="term" value="P:DNA restriction-modification system"/>
    <property type="evidence" value="ECO:0007669"/>
    <property type="project" value="UniProtKB-KW"/>
</dbReference>
<dbReference type="SUPFAM" id="SSF116734">
    <property type="entry name" value="DNA methylase specificity domain"/>
    <property type="match status" value="2"/>
</dbReference>
<dbReference type="EMBL" id="BJNZ01000004">
    <property type="protein sequence ID" value="GED08933.1"/>
    <property type="molecule type" value="Genomic_DNA"/>
</dbReference>
<proteinExistence type="inferred from homology"/>
<comment type="caution">
    <text evidence="6">The sequence shown here is derived from an EMBL/GenBank/DDBJ whole genome shotgun (WGS) entry which is preliminary data.</text>
</comment>
<name>A0A4Y4DW47_CELCE</name>
<protein>
    <recommendedName>
        <fullName evidence="5">Type I restriction modification DNA specificity domain-containing protein</fullName>
    </recommendedName>
</protein>
<organism evidence="6 7">
    <name type="scientific">Cellulosimicrobium cellulans</name>
    <name type="common">Arthrobacter luteus</name>
    <dbReference type="NCBI Taxonomy" id="1710"/>
    <lineage>
        <taxon>Bacteria</taxon>
        <taxon>Bacillati</taxon>
        <taxon>Actinomycetota</taxon>
        <taxon>Actinomycetes</taxon>
        <taxon>Micrococcales</taxon>
        <taxon>Promicromonosporaceae</taxon>
        <taxon>Cellulosimicrobium</taxon>
    </lineage>
</organism>
<evidence type="ECO:0000256" key="2">
    <source>
        <dbReference type="ARBA" id="ARBA00022747"/>
    </source>
</evidence>
<dbReference type="AlphaFoldDB" id="A0A4Y4DW47"/>
<dbReference type="InterPro" id="IPR000055">
    <property type="entry name" value="Restrct_endonuc_typeI_TRD"/>
</dbReference>
<comment type="similarity">
    <text evidence="1">Belongs to the type-I restriction system S methylase family.</text>
</comment>
<dbReference type="Pfam" id="PF01420">
    <property type="entry name" value="Methylase_S"/>
    <property type="match status" value="1"/>
</dbReference>
<evidence type="ECO:0000256" key="3">
    <source>
        <dbReference type="ARBA" id="ARBA00023125"/>
    </source>
</evidence>
<accession>A0A4Y4DW47</accession>
<evidence type="ECO:0000313" key="7">
    <source>
        <dbReference type="Proteomes" id="UP000316659"/>
    </source>
</evidence>
<dbReference type="Gene3D" id="3.90.220.20">
    <property type="entry name" value="DNA methylase specificity domains"/>
    <property type="match status" value="2"/>
</dbReference>